<dbReference type="SUPFAM" id="SSF102588">
    <property type="entry name" value="LmbE-like"/>
    <property type="match status" value="1"/>
</dbReference>
<dbReference type="PANTHER" id="PTHR12993:SF29">
    <property type="entry name" value="BLR3841 PROTEIN"/>
    <property type="match status" value="1"/>
</dbReference>
<name>A0A6J4KEK5_9BACT</name>
<feature type="region of interest" description="Disordered" evidence="1">
    <location>
        <begin position="301"/>
        <end position="322"/>
    </location>
</feature>
<evidence type="ECO:0000313" key="2">
    <source>
        <dbReference type="EMBL" id="CAA9303865.1"/>
    </source>
</evidence>
<dbReference type="PANTHER" id="PTHR12993">
    <property type="entry name" value="N-ACETYLGLUCOSAMINYL-PHOSPHATIDYLINOSITOL DE-N-ACETYLASE-RELATED"/>
    <property type="match status" value="1"/>
</dbReference>
<dbReference type="EMBL" id="CADCTV010000144">
    <property type="protein sequence ID" value="CAA9303865.1"/>
    <property type="molecule type" value="Genomic_DNA"/>
</dbReference>
<dbReference type="InterPro" id="IPR024078">
    <property type="entry name" value="LmbE-like_dom_sf"/>
</dbReference>
<organism evidence="2">
    <name type="scientific">uncultured Gemmatimonadota bacterium</name>
    <dbReference type="NCBI Taxonomy" id="203437"/>
    <lineage>
        <taxon>Bacteria</taxon>
        <taxon>Pseudomonadati</taxon>
        <taxon>Gemmatimonadota</taxon>
        <taxon>environmental samples</taxon>
    </lineage>
</organism>
<evidence type="ECO:0000256" key="1">
    <source>
        <dbReference type="SAM" id="MobiDB-lite"/>
    </source>
</evidence>
<sequence>MAADAGTFFGWLRGHGATPRVLIAVAHPDDETAGTGAVLARLPDVRLVCATDGAPFDRALWGDPTPATREDYAAMRRRELRCALAVARLGWDCVEQWDIPDQDASSDLADLALRMRDALAADIPEVVLAPAYEGGHPDHDAVSFAVHAACALMARDGDPYPAIVEFPLYHAEDDRVVAGTFASGNEGDAVTLTLSEREVANKERMLACHASQRDTLALFPRDAERFRLSPGHDFTRPPRPGKLNYELWGWMTGDEWCALAAAAMAELGLASLDLPRDQGSVGAGSAKRHFLLSMARIYSPPPGFDDDGPELRPAPPGGEAAA</sequence>
<proteinExistence type="predicted"/>
<protein>
    <recommendedName>
        <fullName evidence="3">PIG-L family deacetylase</fullName>
    </recommendedName>
</protein>
<accession>A0A6J4KEK5</accession>
<gene>
    <name evidence="2" type="ORF">AVDCRST_MAG89-669</name>
</gene>
<dbReference type="Pfam" id="PF02585">
    <property type="entry name" value="PIG-L"/>
    <property type="match status" value="1"/>
</dbReference>
<dbReference type="AlphaFoldDB" id="A0A6J4KEK5"/>
<evidence type="ECO:0008006" key="3">
    <source>
        <dbReference type="Google" id="ProtNLM"/>
    </source>
</evidence>
<reference evidence="2" key="1">
    <citation type="submission" date="2020-02" db="EMBL/GenBank/DDBJ databases">
        <authorList>
            <person name="Meier V. D."/>
        </authorList>
    </citation>
    <scope>NUCLEOTIDE SEQUENCE</scope>
    <source>
        <strain evidence="2">AVDCRST_MAG89</strain>
    </source>
</reference>
<dbReference type="Gene3D" id="3.40.50.10320">
    <property type="entry name" value="LmbE-like"/>
    <property type="match status" value="1"/>
</dbReference>
<dbReference type="InterPro" id="IPR003737">
    <property type="entry name" value="GlcNAc_PI_deacetylase-related"/>
</dbReference>
<dbReference type="GO" id="GO:0016811">
    <property type="term" value="F:hydrolase activity, acting on carbon-nitrogen (but not peptide) bonds, in linear amides"/>
    <property type="evidence" value="ECO:0007669"/>
    <property type="project" value="TreeGrafter"/>
</dbReference>